<evidence type="ECO:0000259" key="2">
    <source>
        <dbReference type="Pfam" id="PF07238"/>
    </source>
</evidence>
<dbReference type="Pfam" id="PF07238">
    <property type="entry name" value="PilZ"/>
    <property type="match status" value="1"/>
</dbReference>
<dbReference type="SUPFAM" id="SSF141371">
    <property type="entry name" value="PilZ domain-like"/>
    <property type="match status" value="1"/>
</dbReference>
<proteinExistence type="predicted"/>
<accession>A0A7W6WBP4</accession>
<dbReference type="EMBL" id="JACIGK010000045">
    <property type="protein sequence ID" value="MBB4268038.1"/>
    <property type="molecule type" value="Genomic_DNA"/>
</dbReference>
<feature type="domain" description="PilZ" evidence="2">
    <location>
        <begin position="24"/>
        <end position="105"/>
    </location>
</feature>
<dbReference type="AlphaFoldDB" id="A0A7W6WBP4"/>
<reference evidence="3 4" key="1">
    <citation type="submission" date="2020-08" db="EMBL/GenBank/DDBJ databases">
        <title>Genome sequencing of Purple Non-Sulfur Bacteria from various extreme environments.</title>
        <authorList>
            <person name="Mayer M."/>
        </authorList>
    </citation>
    <scope>NUCLEOTIDE SEQUENCE [LARGE SCALE GENOMIC DNA]</scope>
    <source>
        <strain evidence="3 4">JA131</strain>
    </source>
</reference>
<evidence type="ECO:0000313" key="3">
    <source>
        <dbReference type="EMBL" id="MBB4268038.1"/>
    </source>
</evidence>
<gene>
    <name evidence="3" type="ORF">GGD89_003692</name>
</gene>
<feature type="region of interest" description="Disordered" evidence="1">
    <location>
        <begin position="1"/>
        <end position="22"/>
    </location>
</feature>
<dbReference type="Proteomes" id="UP000554286">
    <property type="component" value="Unassembled WGS sequence"/>
</dbReference>
<organism evidence="3 4">
    <name type="scientific">Roseospira visakhapatnamensis</name>
    <dbReference type="NCBI Taxonomy" id="390880"/>
    <lineage>
        <taxon>Bacteria</taxon>
        <taxon>Pseudomonadati</taxon>
        <taxon>Pseudomonadota</taxon>
        <taxon>Alphaproteobacteria</taxon>
        <taxon>Rhodospirillales</taxon>
        <taxon>Rhodospirillaceae</taxon>
        <taxon>Roseospira</taxon>
    </lineage>
</organism>
<dbReference type="InterPro" id="IPR009875">
    <property type="entry name" value="PilZ_domain"/>
</dbReference>
<keyword evidence="4" id="KW-1185">Reference proteome</keyword>
<evidence type="ECO:0000256" key="1">
    <source>
        <dbReference type="SAM" id="MobiDB-lite"/>
    </source>
</evidence>
<evidence type="ECO:0000313" key="4">
    <source>
        <dbReference type="Proteomes" id="UP000554286"/>
    </source>
</evidence>
<protein>
    <recommendedName>
        <fullName evidence="2">PilZ domain-containing protein</fullName>
    </recommendedName>
</protein>
<feature type="compositionally biased region" description="Polar residues" evidence="1">
    <location>
        <begin position="1"/>
        <end position="14"/>
    </location>
</feature>
<dbReference type="GO" id="GO:0035438">
    <property type="term" value="F:cyclic-di-GMP binding"/>
    <property type="evidence" value="ECO:0007669"/>
    <property type="project" value="InterPro"/>
</dbReference>
<dbReference type="Gene3D" id="2.40.10.220">
    <property type="entry name" value="predicted glycosyltransferase like domains"/>
    <property type="match status" value="1"/>
</dbReference>
<name>A0A7W6WBP4_9PROT</name>
<comment type="caution">
    <text evidence="3">The sequence shown here is derived from an EMBL/GenBank/DDBJ whole genome shotgun (WGS) entry which is preliminary data.</text>
</comment>
<dbReference type="RefSeq" id="WP_184048510.1">
    <property type="nucleotide sequence ID" value="NZ_JACIGK010000045.1"/>
</dbReference>
<sequence length="169" mass="18251">MSDADQTGVDQTGVDQAGKAAPVRRSAKRRRIVKGAWLVMGDGETTIYCVVRDISATGARVKLSETTQIDGRLRLTLSDGETLDAEVVRHVGEEIGIRFTEGDRPSLAPPPGPLEELLRVVMELEIEDVLERLDSLGLSQDEAIAQTAEAMHKAHGDLVALLGNKVGPW</sequence>